<dbReference type="EMBL" id="AHEZ01000044">
    <property type="protein sequence ID" value="EOP70662.1"/>
    <property type="molecule type" value="Genomic_DNA"/>
</dbReference>
<organism evidence="1 2">
    <name type="scientific">Bacillus cereus VD118</name>
    <dbReference type="NCBI Taxonomy" id="1053231"/>
    <lineage>
        <taxon>Bacteria</taxon>
        <taxon>Bacillati</taxon>
        <taxon>Bacillota</taxon>
        <taxon>Bacilli</taxon>
        <taxon>Bacillales</taxon>
        <taxon>Bacillaceae</taxon>
        <taxon>Bacillus</taxon>
        <taxon>Bacillus cereus group</taxon>
    </lineage>
</organism>
<comment type="caution">
    <text evidence="1">The sequence shown here is derived from an EMBL/GenBank/DDBJ whole genome shotgun (WGS) entry which is preliminary data.</text>
</comment>
<dbReference type="Proteomes" id="UP000014019">
    <property type="component" value="Unassembled WGS sequence"/>
</dbReference>
<evidence type="ECO:0000313" key="1">
    <source>
        <dbReference type="EMBL" id="EOP70662.1"/>
    </source>
</evidence>
<name>R8QIN2_BACCE</name>
<proteinExistence type="predicted"/>
<protein>
    <submittedName>
        <fullName evidence="1">Uncharacterized protein</fullName>
    </submittedName>
</protein>
<reference evidence="1 2" key="1">
    <citation type="submission" date="2012-12" db="EMBL/GenBank/DDBJ databases">
        <title>The Genome Sequence of Bacillus cereus VD118.</title>
        <authorList>
            <consortium name="The Broad Institute Genome Sequencing Platform"/>
            <consortium name="The Broad Institute Genome Sequencing Center for Infectious Disease"/>
            <person name="Feldgarden M."/>
            <person name="Van der Auwera G.A."/>
            <person name="Mahillon J."/>
            <person name="Duprez V."/>
            <person name="Timmery S."/>
            <person name="Mattelet C."/>
            <person name="Dierick K."/>
            <person name="Sun M."/>
            <person name="Yu Z."/>
            <person name="Zhu L."/>
            <person name="Hu X."/>
            <person name="Shank E.B."/>
            <person name="Swiecicka I."/>
            <person name="Hansen B.M."/>
            <person name="Andrup L."/>
            <person name="Walker B."/>
            <person name="Young S.K."/>
            <person name="Zeng Q."/>
            <person name="Gargeya S."/>
            <person name="Fitzgerald M."/>
            <person name="Haas B."/>
            <person name="Abouelleil A."/>
            <person name="Alvarado L."/>
            <person name="Arachchi H.M."/>
            <person name="Berlin A.M."/>
            <person name="Chapman S.B."/>
            <person name="Dewar J."/>
            <person name="Goldberg J."/>
            <person name="Griggs A."/>
            <person name="Gujja S."/>
            <person name="Hansen M."/>
            <person name="Howarth C."/>
            <person name="Imamovic A."/>
            <person name="Larimer J."/>
            <person name="McCowan C."/>
            <person name="Murphy C."/>
            <person name="Neiman D."/>
            <person name="Pearson M."/>
            <person name="Priest M."/>
            <person name="Roberts A."/>
            <person name="Saif S."/>
            <person name="Shea T."/>
            <person name="Sisk P."/>
            <person name="Sykes S."/>
            <person name="Wortman J."/>
            <person name="Nusbaum C."/>
            <person name="Birren B."/>
        </authorList>
    </citation>
    <scope>NUCLEOTIDE SEQUENCE [LARGE SCALE GENOMIC DNA]</scope>
    <source>
        <strain evidence="1 2">VD118</strain>
    </source>
</reference>
<accession>R8QIN2</accession>
<gene>
    <name evidence="1" type="ORF">IIQ_01334</name>
</gene>
<sequence length="53" mass="6109">MSNCSKKQLLIFVKTFVFIAVKVFQNQYVYYLLACASPAINLLPEYVPFCIKT</sequence>
<dbReference type="HOGENOM" id="CLU_3058226_0_0_9"/>
<dbReference type="AlphaFoldDB" id="R8QIN2"/>
<evidence type="ECO:0000313" key="2">
    <source>
        <dbReference type="Proteomes" id="UP000014019"/>
    </source>
</evidence>